<evidence type="ECO:0000313" key="10">
    <source>
        <dbReference type="Proteomes" id="UP000308267"/>
    </source>
</evidence>
<evidence type="ECO:0000256" key="5">
    <source>
        <dbReference type="ARBA" id="ARBA00047905"/>
    </source>
</evidence>
<comment type="catalytic activity">
    <reaction evidence="6">
        <text>D-glucose + ATP = D-glucose 6-phosphate + ADP + H(+)</text>
        <dbReference type="Rhea" id="RHEA:17825"/>
        <dbReference type="ChEBI" id="CHEBI:4167"/>
        <dbReference type="ChEBI" id="CHEBI:15378"/>
        <dbReference type="ChEBI" id="CHEBI:30616"/>
        <dbReference type="ChEBI" id="CHEBI:61548"/>
        <dbReference type="ChEBI" id="CHEBI:456216"/>
        <dbReference type="EC" id="2.7.1.1"/>
    </reaction>
    <physiologicalReaction direction="left-to-right" evidence="6">
        <dbReference type="Rhea" id="RHEA:17826"/>
    </physiologicalReaction>
</comment>
<dbReference type="InterPro" id="IPR022672">
    <property type="entry name" value="Hexokinase_N"/>
</dbReference>
<dbReference type="InterPro" id="IPR043129">
    <property type="entry name" value="ATPase_NBD"/>
</dbReference>
<keyword evidence="7" id="KW-0547">Nucleotide-binding</keyword>
<comment type="pathway">
    <text evidence="2">Carbohydrate metabolism; hexose metabolism.</text>
</comment>
<evidence type="ECO:0000256" key="6">
    <source>
        <dbReference type="ARBA" id="ARBA00048160"/>
    </source>
</evidence>
<proteinExistence type="inferred from homology"/>
<dbReference type="SUPFAM" id="SSF53067">
    <property type="entry name" value="Actin-like ATPase domain"/>
    <property type="match status" value="1"/>
</dbReference>
<accession>A0A4S2L1N3</accession>
<evidence type="ECO:0000256" key="1">
    <source>
        <dbReference type="ARBA" id="ARBA00004888"/>
    </source>
</evidence>
<keyword evidence="7" id="KW-0418">Kinase</keyword>
<dbReference type="AlphaFoldDB" id="A0A4S2L1N3"/>
<dbReference type="PANTHER" id="PTHR19443:SF16">
    <property type="entry name" value="HEXOKINASE TYPE 1-RELATED"/>
    <property type="match status" value="1"/>
</dbReference>
<gene>
    <name evidence="9" type="ORF">CRM22_010128</name>
</gene>
<comment type="caution">
    <text evidence="9">The sequence shown here is derived from an EMBL/GenBank/DDBJ whole genome shotgun (WGS) entry which is preliminary data.</text>
</comment>
<dbReference type="GO" id="GO:0005524">
    <property type="term" value="F:ATP binding"/>
    <property type="evidence" value="ECO:0007669"/>
    <property type="project" value="UniProtKB-UniRule"/>
</dbReference>
<dbReference type="Proteomes" id="UP000308267">
    <property type="component" value="Unassembled WGS sequence"/>
</dbReference>
<dbReference type="GO" id="GO:0001678">
    <property type="term" value="P:intracellular glucose homeostasis"/>
    <property type="evidence" value="ECO:0007669"/>
    <property type="project" value="InterPro"/>
</dbReference>
<comment type="similarity">
    <text evidence="7">Belongs to the hexokinase family.</text>
</comment>
<dbReference type="EMBL" id="SJOL01009637">
    <property type="protein sequence ID" value="TGZ56603.1"/>
    <property type="molecule type" value="Genomic_DNA"/>
</dbReference>
<keyword evidence="7" id="KW-0067">ATP-binding</keyword>
<dbReference type="InterPro" id="IPR001312">
    <property type="entry name" value="Hexokinase"/>
</dbReference>
<keyword evidence="3 7" id="KW-0324">Glycolysis</keyword>
<comment type="catalytic activity">
    <reaction evidence="5">
        <text>D-fructose + ATP = D-fructose 6-phosphate + ADP + H(+)</text>
        <dbReference type="Rhea" id="RHEA:16125"/>
        <dbReference type="ChEBI" id="CHEBI:15378"/>
        <dbReference type="ChEBI" id="CHEBI:30616"/>
        <dbReference type="ChEBI" id="CHEBI:37721"/>
        <dbReference type="ChEBI" id="CHEBI:61527"/>
        <dbReference type="ChEBI" id="CHEBI:456216"/>
        <dbReference type="EC" id="2.7.1.1"/>
    </reaction>
    <physiologicalReaction direction="left-to-right" evidence="5">
        <dbReference type="Rhea" id="RHEA:16126"/>
    </physiologicalReaction>
</comment>
<organism evidence="9 10">
    <name type="scientific">Opisthorchis felineus</name>
    <dbReference type="NCBI Taxonomy" id="147828"/>
    <lineage>
        <taxon>Eukaryota</taxon>
        <taxon>Metazoa</taxon>
        <taxon>Spiralia</taxon>
        <taxon>Lophotrochozoa</taxon>
        <taxon>Platyhelminthes</taxon>
        <taxon>Trematoda</taxon>
        <taxon>Digenea</taxon>
        <taxon>Opisthorchiida</taxon>
        <taxon>Opisthorchiata</taxon>
        <taxon>Opisthorchiidae</taxon>
        <taxon>Opisthorchis</taxon>
    </lineage>
</organism>
<reference evidence="9 10" key="1">
    <citation type="journal article" date="2019" name="BMC Genomics">
        <title>New insights from Opisthorchis felineus genome: update on genomics of the epidemiologically important liver flukes.</title>
        <authorList>
            <person name="Ershov N.I."/>
            <person name="Mordvinov V.A."/>
            <person name="Prokhortchouk E.B."/>
            <person name="Pakharukova M.Y."/>
            <person name="Gunbin K.V."/>
            <person name="Ustyantsev K."/>
            <person name="Genaev M.A."/>
            <person name="Blinov A.G."/>
            <person name="Mazur A."/>
            <person name="Boulygina E."/>
            <person name="Tsygankova S."/>
            <person name="Khrameeva E."/>
            <person name="Chekanov N."/>
            <person name="Fan G."/>
            <person name="Xiao A."/>
            <person name="Zhang H."/>
            <person name="Xu X."/>
            <person name="Yang H."/>
            <person name="Solovyev V."/>
            <person name="Lee S.M."/>
            <person name="Liu X."/>
            <person name="Afonnikov D.A."/>
            <person name="Skryabin K.G."/>
        </authorList>
    </citation>
    <scope>NUCLEOTIDE SEQUENCE [LARGE SCALE GENOMIC DNA]</scope>
    <source>
        <strain evidence="9">AK-0245</strain>
        <tissue evidence="9">Whole organism</tissue>
    </source>
</reference>
<dbReference type="GO" id="GO:0006006">
    <property type="term" value="P:glucose metabolic process"/>
    <property type="evidence" value="ECO:0007669"/>
    <property type="project" value="TreeGrafter"/>
</dbReference>
<dbReference type="Gene3D" id="3.30.420.40">
    <property type="match status" value="1"/>
</dbReference>
<comment type="pathway">
    <text evidence="1">Carbohydrate degradation; glycolysis; D-glyceraldehyde 3-phosphate and glycerone phosphate from D-glucose: step 1/4.</text>
</comment>
<evidence type="ECO:0000256" key="7">
    <source>
        <dbReference type="RuleBase" id="RU362007"/>
    </source>
</evidence>
<dbReference type="GO" id="GO:0005739">
    <property type="term" value="C:mitochondrion"/>
    <property type="evidence" value="ECO:0007669"/>
    <property type="project" value="TreeGrafter"/>
</dbReference>
<evidence type="ECO:0000256" key="4">
    <source>
        <dbReference type="ARBA" id="ARBA00044613"/>
    </source>
</evidence>
<comment type="catalytic activity">
    <reaction evidence="4">
        <text>a D-hexose + ATP = a D-hexose 6-phosphate + ADP + H(+)</text>
        <dbReference type="Rhea" id="RHEA:22740"/>
        <dbReference type="ChEBI" id="CHEBI:4194"/>
        <dbReference type="ChEBI" id="CHEBI:15378"/>
        <dbReference type="ChEBI" id="CHEBI:30616"/>
        <dbReference type="ChEBI" id="CHEBI:229467"/>
        <dbReference type="ChEBI" id="CHEBI:456216"/>
        <dbReference type="EC" id="2.7.1.1"/>
    </reaction>
    <physiologicalReaction direction="left-to-right" evidence="4">
        <dbReference type="Rhea" id="RHEA:22741"/>
    </physiologicalReaction>
</comment>
<name>A0A4S2L1N3_OPIFE</name>
<dbReference type="GO" id="GO:0005536">
    <property type="term" value="F:D-glucose binding"/>
    <property type="evidence" value="ECO:0007669"/>
    <property type="project" value="InterPro"/>
</dbReference>
<evidence type="ECO:0000256" key="3">
    <source>
        <dbReference type="ARBA" id="ARBA00023152"/>
    </source>
</evidence>
<evidence type="ECO:0000256" key="2">
    <source>
        <dbReference type="ARBA" id="ARBA00005028"/>
    </source>
</evidence>
<dbReference type="PANTHER" id="PTHR19443">
    <property type="entry name" value="HEXOKINASE"/>
    <property type="match status" value="1"/>
</dbReference>
<dbReference type="GO" id="GO:0006096">
    <property type="term" value="P:glycolytic process"/>
    <property type="evidence" value="ECO:0007669"/>
    <property type="project" value="UniProtKB-KW"/>
</dbReference>
<keyword evidence="7" id="KW-0808">Transferase</keyword>
<dbReference type="STRING" id="147828.A0A4S2L1N3"/>
<dbReference type="Pfam" id="PF00349">
    <property type="entry name" value="Hexokinase_1"/>
    <property type="match status" value="1"/>
</dbReference>
<protein>
    <recommendedName>
        <fullName evidence="7">Phosphotransferase</fullName>
        <ecNumber evidence="7">2.7.1.-</ecNumber>
    </recommendedName>
</protein>
<keyword evidence="10" id="KW-1185">Reference proteome</keyword>
<dbReference type="OrthoDB" id="10302879at2759"/>
<dbReference type="EC" id="2.7.1.-" evidence="7"/>
<evidence type="ECO:0000259" key="8">
    <source>
        <dbReference type="Pfam" id="PF00349"/>
    </source>
</evidence>
<dbReference type="GO" id="GO:0005829">
    <property type="term" value="C:cytosol"/>
    <property type="evidence" value="ECO:0007669"/>
    <property type="project" value="TreeGrafter"/>
</dbReference>
<dbReference type="GO" id="GO:0004340">
    <property type="term" value="F:glucokinase activity"/>
    <property type="evidence" value="ECO:0007669"/>
    <property type="project" value="TreeGrafter"/>
</dbReference>
<sequence>NFRSIRSIRSLDLLNSARREDESFMNLASEEVKKLCEPLLLETSKLEEIMNKLNKELDIGLSTEDDKPKELKMLNTFVKQISAQRITGQYISLDFKGRYYRILLVTMAAEADKTTVDETLYTIPKKVRTQSGEAVRTNFTLLRKLIVLQICC</sequence>
<feature type="non-terminal residue" evidence="9">
    <location>
        <position position="1"/>
    </location>
</feature>
<feature type="domain" description="Hexokinase N-terminal" evidence="8">
    <location>
        <begin position="31"/>
        <end position="134"/>
    </location>
</feature>
<evidence type="ECO:0000313" key="9">
    <source>
        <dbReference type="EMBL" id="TGZ56603.1"/>
    </source>
</evidence>
<dbReference type="GO" id="GO:0008865">
    <property type="term" value="F:fructokinase activity"/>
    <property type="evidence" value="ECO:0007669"/>
    <property type="project" value="TreeGrafter"/>
</dbReference>